<organism evidence="2 3">
    <name type="scientific">Galerina marginata (strain CBS 339.88)</name>
    <dbReference type="NCBI Taxonomy" id="685588"/>
    <lineage>
        <taxon>Eukaryota</taxon>
        <taxon>Fungi</taxon>
        <taxon>Dikarya</taxon>
        <taxon>Basidiomycota</taxon>
        <taxon>Agaricomycotina</taxon>
        <taxon>Agaricomycetes</taxon>
        <taxon>Agaricomycetidae</taxon>
        <taxon>Agaricales</taxon>
        <taxon>Agaricineae</taxon>
        <taxon>Strophariaceae</taxon>
        <taxon>Galerina</taxon>
    </lineage>
</organism>
<sequence>MANPEKCKSNNLKAVKKYQIKLATQFPPQPLTDKLQHTIISDFCNDTKPNKFEETGCAVCGKLTLLTELLKLANLNLNLDILYQPGVTQVERQSSDDPLEEIQGPVLENDLDSICQTCYKSVLKGKIPALALANGKWLGKVPPELQNLSYAEQLLVARVRHNRCLVRVSSGMHKMRANAISFANPTPKIYN</sequence>
<dbReference type="STRING" id="685588.A0A067S3X9"/>
<gene>
    <name evidence="2" type="ORF">GALMADRAFT_81800</name>
</gene>
<dbReference type="AlphaFoldDB" id="A0A067S3X9"/>
<feature type="non-terminal residue" evidence="2">
    <location>
        <position position="191"/>
    </location>
</feature>
<dbReference type="HOGENOM" id="CLU_131871_0_0_1"/>
<evidence type="ECO:0000259" key="1">
    <source>
        <dbReference type="Pfam" id="PF20209"/>
    </source>
</evidence>
<proteinExistence type="predicted"/>
<protein>
    <recommendedName>
        <fullName evidence="1">DUF6570 domain-containing protein</fullName>
    </recommendedName>
</protein>
<dbReference type="InterPro" id="IPR046700">
    <property type="entry name" value="DUF6570"/>
</dbReference>
<reference evidence="3" key="1">
    <citation type="journal article" date="2014" name="Proc. Natl. Acad. Sci. U.S.A.">
        <title>Extensive sampling of basidiomycete genomes demonstrates inadequacy of the white-rot/brown-rot paradigm for wood decay fungi.</title>
        <authorList>
            <person name="Riley R."/>
            <person name="Salamov A.A."/>
            <person name="Brown D.W."/>
            <person name="Nagy L.G."/>
            <person name="Floudas D."/>
            <person name="Held B.W."/>
            <person name="Levasseur A."/>
            <person name="Lombard V."/>
            <person name="Morin E."/>
            <person name="Otillar R."/>
            <person name="Lindquist E.A."/>
            <person name="Sun H."/>
            <person name="LaButti K.M."/>
            <person name="Schmutz J."/>
            <person name="Jabbour D."/>
            <person name="Luo H."/>
            <person name="Baker S.E."/>
            <person name="Pisabarro A.G."/>
            <person name="Walton J.D."/>
            <person name="Blanchette R.A."/>
            <person name="Henrissat B."/>
            <person name="Martin F."/>
            <person name="Cullen D."/>
            <person name="Hibbett D.S."/>
            <person name="Grigoriev I.V."/>
        </authorList>
    </citation>
    <scope>NUCLEOTIDE SEQUENCE [LARGE SCALE GENOMIC DNA]</scope>
    <source>
        <strain evidence="3">CBS 339.88</strain>
    </source>
</reference>
<evidence type="ECO:0000313" key="2">
    <source>
        <dbReference type="EMBL" id="KDR65481.1"/>
    </source>
</evidence>
<dbReference type="Proteomes" id="UP000027222">
    <property type="component" value="Unassembled WGS sequence"/>
</dbReference>
<keyword evidence="3" id="KW-1185">Reference proteome</keyword>
<feature type="domain" description="DUF6570" evidence="1">
    <location>
        <begin position="124"/>
        <end position="189"/>
    </location>
</feature>
<name>A0A067S3X9_GALM3</name>
<dbReference type="OrthoDB" id="3202965at2759"/>
<accession>A0A067S3X9</accession>
<evidence type="ECO:0000313" key="3">
    <source>
        <dbReference type="Proteomes" id="UP000027222"/>
    </source>
</evidence>
<dbReference type="Pfam" id="PF20209">
    <property type="entry name" value="DUF6570"/>
    <property type="match status" value="1"/>
</dbReference>
<dbReference type="EMBL" id="KL142445">
    <property type="protein sequence ID" value="KDR65481.1"/>
    <property type="molecule type" value="Genomic_DNA"/>
</dbReference>